<dbReference type="EMBL" id="JAYGHT010000129">
    <property type="protein sequence ID" value="MEA5521110.1"/>
    <property type="molecule type" value="Genomic_DNA"/>
</dbReference>
<reference evidence="2 3" key="1">
    <citation type="submission" date="2023-12" db="EMBL/GenBank/DDBJ databases">
        <title>Baltic Sea Cyanobacteria.</title>
        <authorList>
            <person name="Delbaje E."/>
            <person name="Fewer D.P."/>
            <person name="Shishido T.K."/>
        </authorList>
    </citation>
    <scope>NUCLEOTIDE SEQUENCE [LARGE SCALE GENOMIC DNA]</scope>
    <source>
        <strain evidence="2 3">CCNP 1315</strain>
    </source>
</reference>
<keyword evidence="1" id="KW-0812">Transmembrane</keyword>
<accession>A0ABU5U230</accession>
<gene>
    <name evidence="2" type="ORF">VB854_19400</name>
</gene>
<dbReference type="RefSeq" id="WP_323217628.1">
    <property type="nucleotide sequence ID" value="NZ_JAYGHT010000129.1"/>
</dbReference>
<organism evidence="2 3">
    <name type="scientific">Limnoraphis robusta CCNP1315</name>
    <dbReference type="NCBI Taxonomy" id="3110306"/>
    <lineage>
        <taxon>Bacteria</taxon>
        <taxon>Bacillati</taxon>
        <taxon>Cyanobacteriota</taxon>
        <taxon>Cyanophyceae</taxon>
        <taxon>Oscillatoriophycideae</taxon>
        <taxon>Oscillatoriales</taxon>
        <taxon>Sirenicapillariaceae</taxon>
        <taxon>Limnoraphis</taxon>
    </lineage>
</organism>
<comment type="caution">
    <text evidence="2">The sequence shown here is derived from an EMBL/GenBank/DDBJ whole genome shotgun (WGS) entry which is preliminary data.</text>
</comment>
<name>A0ABU5U230_9CYAN</name>
<protein>
    <submittedName>
        <fullName evidence="2">Uncharacterized protein</fullName>
    </submittedName>
</protein>
<feature type="transmembrane region" description="Helical" evidence="1">
    <location>
        <begin position="6"/>
        <end position="24"/>
    </location>
</feature>
<dbReference type="Proteomes" id="UP001301728">
    <property type="component" value="Unassembled WGS sequence"/>
</dbReference>
<evidence type="ECO:0000313" key="2">
    <source>
        <dbReference type="EMBL" id="MEA5521110.1"/>
    </source>
</evidence>
<keyword evidence="3" id="KW-1185">Reference proteome</keyword>
<sequence length="337" mass="38312">MSLPSVLNIALGLFFVYLLLSLLVSDIQELLSTLFWDSRAKYLYGSIRAILGEKMAEFLYNHPLIKSLKDYKIGQGDNFVGPSYIPNAIFSTALIDSILEQSLVELNPVDLESEQFVESLESSPIQALLPPDQIKLFKVLAVRADLKQDGFKTYLEALEAEIMNWFSQTMERTSGVYKRQVKWKTLVLGFLLAVALNADTLNIASRLYKEPFLQIQLIQEVENFYENQTFFVSDEASQQSQPPQEHGAELDQDFSQFIVDFASLPIGWTRENLNEQFDFKRWNSSISGEIQAGLMSFEIAQAILGWMITAIAISMGASFWFDLLKKIINVRNTGNRE</sequence>
<evidence type="ECO:0000313" key="3">
    <source>
        <dbReference type="Proteomes" id="UP001301728"/>
    </source>
</evidence>
<keyword evidence="1" id="KW-0472">Membrane</keyword>
<proteinExistence type="predicted"/>
<feature type="transmembrane region" description="Helical" evidence="1">
    <location>
        <begin position="303"/>
        <end position="321"/>
    </location>
</feature>
<keyword evidence="1" id="KW-1133">Transmembrane helix</keyword>
<evidence type="ECO:0000256" key="1">
    <source>
        <dbReference type="SAM" id="Phobius"/>
    </source>
</evidence>